<dbReference type="PROSITE" id="PS51471">
    <property type="entry name" value="FE2OG_OXY"/>
    <property type="match status" value="1"/>
</dbReference>
<dbReference type="InterPro" id="IPR037151">
    <property type="entry name" value="AlkB-like_sf"/>
</dbReference>
<gene>
    <name evidence="3" type="ORF">IEQ34_019990</name>
</gene>
<dbReference type="InterPro" id="IPR044842">
    <property type="entry name" value="ALKBH9B/ALKBH10B-like"/>
</dbReference>
<dbReference type="Gene3D" id="2.60.120.590">
    <property type="entry name" value="Alpha-ketoglutarate-dependent dioxygenase AlkB-like"/>
    <property type="match status" value="1"/>
</dbReference>
<evidence type="ECO:0000256" key="1">
    <source>
        <dbReference type="ARBA" id="ARBA00007879"/>
    </source>
</evidence>
<evidence type="ECO:0000259" key="2">
    <source>
        <dbReference type="PROSITE" id="PS51471"/>
    </source>
</evidence>
<dbReference type="GO" id="GO:0003729">
    <property type="term" value="F:mRNA binding"/>
    <property type="evidence" value="ECO:0007669"/>
    <property type="project" value="InterPro"/>
</dbReference>
<dbReference type="SUPFAM" id="SSF51197">
    <property type="entry name" value="Clavaminate synthase-like"/>
    <property type="match status" value="1"/>
</dbReference>
<accession>A0AAV7G906</accession>
<keyword evidence="4" id="KW-1185">Reference proteome</keyword>
<dbReference type="Pfam" id="PF13532">
    <property type="entry name" value="2OG-FeII_Oxy_2"/>
    <property type="match status" value="1"/>
</dbReference>
<evidence type="ECO:0000313" key="4">
    <source>
        <dbReference type="Proteomes" id="UP000775213"/>
    </source>
</evidence>
<dbReference type="EMBL" id="JAGFBR010000017">
    <property type="protein sequence ID" value="KAH0452691.1"/>
    <property type="molecule type" value="Genomic_DNA"/>
</dbReference>
<dbReference type="InterPro" id="IPR027450">
    <property type="entry name" value="AlkB-like"/>
</dbReference>
<dbReference type="GO" id="GO:0032451">
    <property type="term" value="F:demethylase activity"/>
    <property type="evidence" value="ECO:0007669"/>
    <property type="project" value="InterPro"/>
</dbReference>
<feature type="domain" description="Fe2OG dioxygenase" evidence="2">
    <location>
        <begin position="183"/>
        <end position="280"/>
    </location>
</feature>
<organism evidence="3 4">
    <name type="scientific">Dendrobium chrysotoxum</name>
    <name type="common">Orchid</name>
    <dbReference type="NCBI Taxonomy" id="161865"/>
    <lineage>
        <taxon>Eukaryota</taxon>
        <taxon>Viridiplantae</taxon>
        <taxon>Streptophyta</taxon>
        <taxon>Embryophyta</taxon>
        <taxon>Tracheophyta</taxon>
        <taxon>Spermatophyta</taxon>
        <taxon>Magnoliopsida</taxon>
        <taxon>Liliopsida</taxon>
        <taxon>Asparagales</taxon>
        <taxon>Orchidaceae</taxon>
        <taxon>Epidendroideae</taxon>
        <taxon>Malaxideae</taxon>
        <taxon>Dendrobiinae</taxon>
        <taxon>Dendrobium</taxon>
    </lineage>
</organism>
<dbReference type="PANTHER" id="PTHR31447:SF5">
    <property type="entry name" value="FE2OG DIOXYGENASE DOMAIN-CONTAINING PROTEIN"/>
    <property type="match status" value="1"/>
</dbReference>
<dbReference type="Proteomes" id="UP000775213">
    <property type="component" value="Unassembled WGS sequence"/>
</dbReference>
<comment type="caution">
    <text evidence="3">The sequence shown here is derived from an EMBL/GenBank/DDBJ whole genome shotgun (WGS) entry which is preliminary data.</text>
</comment>
<reference evidence="3 4" key="1">
    <citation type="journal article" date="2021" name="Hortic Res">
        <title>Chromosome-scale assembly of the Dendrobium chrysotoxum genome enhances the understanding of orchid evolution.</title>
        <authorList>
            <person name="Zhang Y."/>
            <person name="Zhang G.Q."/>
            <person name="Zhang D."/>
            <person name="Liu X.D."/>
            <person name="Xu X.Y."/>
            <person name="Sun W.H."/>
            <person name="Yu X."/>
            <person name="Zhu X."/>
            <person name="Wang Z.W."/>
            <person name="Zhao X."/>
            <person name="Zhong W.Y."/>
            <person name="Chen H."/>
            <person name="Yin W.L."/>
            <person name="Huang T."/>
            <person name="Niu S.C."/>
            <person name="Liu Z.J."/>
        </authorList>
    </citation>
    <scope>NUCLEOTIDE SEQUENCE [LARGE SCALE GENOMIC DNA]</scope>
    <source>
        <strain evidence="3">Lindl</strain>
    </source>
</reference>
<dbReference type="InterPro" id="IPR005123">
    <property type="entry name" value="Oxoglu/Fe-dep_dioxygenase_dom"/>
</dbReference>
<comment type="similarity">
    <text evidence="1">Belongs to the alkB family.</text>
</comment>
<dbReference type="GO" id="GO:0006402">
    <property type="term" value="P:mRNA catabolic process"/>
    <property type="evidence" value="ECO:0007669"/>
    <property type="project" value="InterPro"/>
</dbReference>
<dbReference type="AlphaFoldDB" id="A0AAV7G906"/>
<sequence>MGSPEIYDDISRVDLSKNQKIVKKRKMNTQEFLEEEKFDSNLKNIKHSIEERKRVFNRFYMKKDYVCLERINRRIVNILDGLQLHIGVFNSMEQKEIVQFIYDLQNKGRNNELEEHTYSEPKKWMRGKGRVTIQFGCCYNYAVEKNGIPPGILRNGIVDPIPNLFKIMINRLITSHVLPISCVPDSCIINIYEPGDCIPPHIDSHDFIRPFCTISFLSKCNIIFGHKIKIVGPGEFIGSASIPLPVGSVLLLNGNGANLAKHCIPAVSYKRISVTFIKMDKTKQPHNFMFYSDFQNIKSSDFSDASESYHTKKRSALIG</sequence>
<dbReference type="PANTHER" id="PTHR31447">
    <property type="entry name" value="HYDROXYPROLINE-RICH GLYCOPROTEIN FAMILY PROTEIN-RELATED"/>
    <property type="match status" value="1"/>
</dbReference>
<protein>
    <recommendedName>
        <fullName evidence="2">Fe2OG dioxygenase domain-containing protein</fullName>
    </recommendedName>
</protein>
<proteinExistence type="inferred from homology"/>
<evidence type="ECO:0000313" key="3">
    <source>
        <dbReference type="EMBL" id="KAH0452691.1"/>
    </source>
</evidence>
<name>A0AAV7G906_DENCH</name>